<dbReference type="PRINTS" id="PR00320">
    <property type="entry name" value="GPROTEINBRPT"/>
</dbReference>
<dbReference type="PROSITE" id="PS50294">
    <property type="entry name" value="WD_REPEATS_REGION"/>
    <property type="match status" value="2"/>
</dbReference>
<dbReference type="InterPro" id="IPR036322">
    <property type="entry name" value="WD40_repeat_dom_sf"/>
</dbReference>
<dbReference type="InterPro" id="IPR019775">
    <property type="entry name" value="WD40_repeat_CS"/>
</dbReference>
<keyword evidence="1 3" id="KW-0853">WD repeat</keyword>
<evidence type="ECO:0000313" key="5">
    <source>
        <dbReference type="Proteomes" id="UP001592528"/>
    </source>
</evidence>
<keyword evidence="2" id="KW-0677">Repeat</keyword>
<feature type="repeat" description="WD" evidence="3">
    <location>
        <begin position="203"/>
        <end position="224"/>
    </location>
</feature>
<evidence type="ECO:0000313" key="4">
    <source>
        <dbReference type="EMBL" id="MFC1401815.1"/>
    </source>
</evidence>
<dbReference type="PANTHER" id="PTHR22847">
    <property type="entry name" value="WD40 REPEAT PROTEIN"/>
    <property type="match status" value="1"/>
</dbReference>
<organism evidence="4 5">
    <name type="scientific">Streptacidiphilus cavernicola</name>
    <dbReference type="NCBI Taxonomy" id="3342716"/>
    <lineage>
        <taxon>Bacteria</taxon>
        <taxon>Bacillati</taxon>
        <taxon>Actinomycetota</taxon>
        <taxon>Actinomycetes</taxon>
        <taxon>Kitasatosporales</taxon>
        <taxon>Streptomycetaceae</taxon>
        <taxon>Streptacidiphilus</taxon>
    </lineage>
</organism>
<feature type="repeat" description="WD" evidence="3">
    <location>
        <begin position="755"/>
        <end position="799"/>
    </location>
</feature>
<dbReference type="Pfam" id="PF00400">
    <property type="entry name" value="WD40"/>
    <property type="match status" value="7"/>
</dbReference>
<comment type="caution">
    <text evidence="4">The sequence shown here is derived from an EMBL/GenBank/DDBJ whole genome shotgun (WGS) entry which is preliminary data.</text>
</comment>
<dbReference type="SUPFAM" id="SSF50978">
    <property type="entry name" value="WD40 repeat-like"/>
    <property type="match status" value="2"/>
</dbReference>
<evidence type="ECO:0000256" key="2">
    <source>
        <dbReference type="ARBA" id="ARBA00022737"/>
    </source>
</evidence>
<evidence type="ECO:0000256" key="1">
    <source>
        <dbReference type="ARBA" id="ARBA00022574"/>
    </source>
</evidence>
<sequence>MLWGLTRVGVAGVPAGSWFGGRWDEPGPGADRSEQECREVEAQIADELARFARPRFLGGGLVSPPPYVRRHAVEHAAAGGALDDRFLSAEFLPFVDARRLRGLQATADSSASGTRETRGARLLHVWRQAAHGWGWESPQLNANTLAFWSMCAGLPPVGSSIPLFWEPRWTRWALGGGEILGRHSGPVRSVAAGVLPDGRAVAVTAGEDRAVRLWDLTSGQAVGSIPVDHTGPVISMATGTLPDGRGVVVTAAEDRAARLWDLATGRAVGGPLAGHTGKVGAVGVGRLPGGRPVALTGSWDETVRIWDLATGRAIGAPLVGHTGRVVAIATVSLPDGRCIAVTTGFDRTVRLWDLATSRPMGRPLTGHTNAVRGLAAGVLPDGGVVAVSASDDGTVRIWDLRAGRGIGVLGDDGYKPKAPVAMAVLPDGRNIVVTAAAGSRVRLWDLATMDAIGEPLAGHTGTVRALAARTLPDGRFVTVSVSDDHTMRVWDLADDAGTNSEAGSDPVSVAALATAVLRDGHSAVVVAGRADATMRVLDLADGQQIGALQGHTEAVIAVATTTLGHGRVMAVSAGQDNTVRLWDLALQRAINETDQLGIWVSVLDGWGLESHWAIRDPLVEGVRHMRSIVAAKLSSGSSVAVVGGLDTAMLCNLTTGQVSALPFSGAQQCAVATRHDGTVLLAFGGFGSGALDLELQVRTGRGRPVHRHSREGGWVHTVAAGALPDGRCVGVAAGEDDFHLRVWDLATGGAIGDPLTGHTGKVRAIAAGALPDGRTVAVSTADDGTVRMWDLVTHQQVGPHLLLPGVARAVALARSEDGGLLVVVGGDGLAVVSVHMEGE</sequence>
<protein>
    <submittedName>
        <fullName evidence="4">WD40 repeat domain-containing protein</fullName>
    </submittedName>
</protein>
<dbReference type="Proteomes" id="UP001592528">
    <property type="component" value="Unassembled WGS sequence"/>
</dbReference>
<feature type="repeat" description="WD" evidence="3">
    <location>
        <begin position="364"/>
        <end position="408"/>
    </location>
</feature>
<dbReference type="CDD" id="cd00200">
    <property type="entry name" value="WD40"/>
    <property type="match status" value="1"/>
</dbReference>
<dbReference type="PROSITE" id="PS50082">
    <property type="entry name" value="WD_REPEATS_2"/>
    <property type="match status" value="8"/>
</dbReference>
<name>A0ABV6UK18_9ACTN</name>
<accession>A0ABV6UK18</accession>
<dbReference type="RefSeq" id="WP_030256488.1">
    <property type="nucleotide sequence ID" value="NZ_JBHEZZ010000005.1"/>
</dbReference>
<keyword evidence="5" id="KW-1185">Reference proteome</keyword>
<dbReference type="PROSITE" id="PS00678">
    <property type="entry name" value="WD_REPEATS_1"/>
    <property type="match status" value="7"/>
</dbReference>
<dbReference type="InterPro" id="IPR020472">
    <property type="entry name" value="WD40_PAC1"/>
</dbReference>
<dbReference type="Gene3D" id="2.130.10.10">
    <property type="entry name" value="YVTN repeat-like/Quinoprotein amine dehydrogenase"/>
    <property type="match status" value="4"/>
</dbReference>
<feature type="repeat" description="WD" evidence="3">
    <location>
        <begin position="318"/>
        <end position="362"/>
    </location>
</feature>
<evidence type="ECO:0000256" key="3">
    <source>
        <dbReference type="PROSITE-ProRule" id="PRU00221"/>
    </source>
</evidence>
<dbReference type="EMBL" id="JBHEZZ010000005">
    <property type="protein sequence ID" value="MFC1401815.1"/>
    <property type="molecule type" value="Genomic_DNA"/>
</dbReference>
<proteinExistence type="predicted"/>
<dbReference type="PANTHER" id="PTHR22847:SF637">
    <property type="entry name" value="WD REPEAT DOMAIN 5B"/>
    <property type="match status" value="1"/>
</dbReference>
<dbReference type="SMART" id="SM00320">
    <property type="entry name" value="WD40"/>
    <property type="match status" value="9"/>
</dbReference>
<feature type="repeat" description="WD" evidence="3">
    <location>
        <begin position="272"/>
        <end position="316"/>
    </location>
</feature>
<reference evidence="4 5" key="1">
    <citation type="submission" date="2024-09" db="EMBL/GenBank/DDBJ databases">
        <authorList>
            <person name="Lee S.D."/>
        </authorList>
    </citation>
    <scope>NUCLEOTIDE SEQUENCE [LARGE SCALE GENOMIC DNA]</scope>
    <source>
        <strain evidence="4 5">N1-5</strain>
    </source>
</reference>
<feature type="repeat" description="WD" evidence="3">
    <location>
        <begin position="456"/>
        <end position="500"/>
    </location>
</feature>
<dbReference type="InterPro" id="IPR001680">
    <property type="entry name" value="WD40_rpt"/>
</dbReference>
<dbReference type="InterPro" id="IPR015943">
    <property type="entry name" value="WD40/YVTN_repeat-like_dom_sf"/>
</dbReference>
<feature type="repeat" description="WD" evidence="3">
    <location>
        <begin position="248"/>
        <end position="270"/>
    </location>
</feature>
<gene>
    <name evidence="4" type="ORF">ACEZDJ_11000</name>
</gene>
<feature type="repeat" description="WD" evidence="3">
    <location>
        <begin position="548"/>
        <end position="592"/>
    </location>
</feature>